<keyword evidence="4" id="KW-0378">Hydrolase</keyword>
<dbReference type="Pfam" id="PF01551">
    <property type="entry name" value="Peptidase_M23"/>
    <property type="match status" value="1"/>
</dbReference>
<name>A0A255Z8A0_9PROT</name>
<keyword evidence="7" id="KW-0175">Coiled coil</keyword>
<dbReference type="PANTHER" id="PTHR21666">
    <property type="entry name" value="PEPTIDASE-RELATED"/>
    <property type="match status" value="1"/>
</dbReference>
<dbReference type="EMBL" id="NOXU01000011">
    <property type="protein sequence ID" value="OYQ37676.1"/>
    <property type="molecule type" value="Genomic_DNA"/>
</dbReference>
<dbReference type="GO" id="GO:0046872">
    <property type="term" value="F:metal ion binding"/>
    <property type="evidence" value="ECO:0007669"/>
    <property type="project" value="UniProtKB-KW"/>
</dbReference>
<feature type="domain" description="M23ase beta-sheet core" evidence="9">
    <location>
        <begin position="325"/>
        <end position="415"/>
    </location>
</feature>
<evidence type="ECO:0000256" key="1">
    <source>
        <dbReference type="ARBA" id="ARBA00001947"/>
    </source>
</evidence>
<evidence type="ECO:0000256" key="4">
    <source>
        <dbReference type="ARBA" id="ARBA00022801"/>
    </source>
</evidence>
<sequence>MLNLVTIREAVSVSLRYPPVTALTLLPALLVVPAMAQERQPDPARQLQQVERDLQEADKAKAQLDAKAEALEKELADLRARAIEAADQQRNQADELARLETALGELGAEEKARLDRIEADRAALAELLGALQRLSRLPPDTMIAAPQSPSDTVKSALLLRSAVPELKTRADALSKELQGLVDLRRELAAQKDRTARAAESLALRQRDLAALVARREELSKSTDTERARLATRVTALGERAGDLKDLIEKLEAERKVQAARKAEAERRRQAQVEADREKRARDRVAGLKRAPAEPQSAGILGGMVAPVSGKVVRRYGQTDDVGATSRGLTYSGRAGGPVVAPADGAVMFAGPFKGYGLLLILEHANGYHSLLSGLGRIDAQVGQRVLGGEPVGLLSGDGAPTLYYELRRGGQPVNPARGLAASDGKGQG</sequence>
<dbReference type="AlphaFoldDB" id="A0A255Z8A0"/>
<dbReference type="OrthoDB" id="9809144at2"/>
<evidence type="ECO:0000313" key="11">
    <source>
        <dbReference type="Proteomes" id="UP000216998"/>
    </source>
</evidence>
<dbReference type="GO" id="GO:0006508">
    <property type="term" value="P:proteolysis"/>
    <property type="evidence" value="ECO:0007669"/>
    <property type="project" value="UniProtKB-KW"/>
</dbReference>
<keyword evidence="3" id="KW-0479">Metal-binding</keyword>
<evidence type="ECO:0000256" key="6">
    <source>
        <dbReference type="ARBA" id="ARBA00023049"/>
    </source>
</evidence>
<reference evidence="10 11" key="1">
    <citation type="submission" date="2017-07" db="EMBL/GenBank/DDBJ databases">
        <title>Niveispirillum cyanobacteriorum sp. nov., isolated from cyanobacterial aggregates in a eutrophic lake.</title>
        <authorList>
            <person name="Cai H."/>
        </authorList>
    </citation>
    <scope>NUCLEOTIDE SEQUENCE [LARGE SCALE GENOMIC DNA]</scope>
    <source>
        <strain evidence="11">TH1-14</strain>
    </source>
</reference>
<keyword evidence="11" id="KW-1185">Reference proteome</keyword>
<dbReference type="Gene3D" id="2.70.70.10">
    <property type="entry name" value="Glucose Permease (Domain IIA)"/>
    <property type="match status" value="1"/>
</dbReference>
<dbReference type="CDD" id="cd12797">
    <property type="entry name" value="M23_peptidase"/>
    <property type="match status" value="1"/>
</dbReference>
<feature type="compositionally biased region" description="Basic and acidic residues" evidence="8">
    <location>
        <begin position="261"/>
        <end position="285"/>
    </location>
</feature>
<protein>
    <recommendedName>
        <fullName evidence="9">M23ase beta-sheet core domain-containing protein</fullName>
    </recommendedName>
</protein>
<dbReference type="SUPFAM" id="SSF51261">
    <property type="entry name" value="Duplicated hybrid motif"/>
    <property type="match status" value="1"/>
</dbReference>
<proteinExistence type="predicted"/>
<dbReference type="PANTHER" id="PTHR21666:SF288">
    <property type="entry name" value="CELL DIVISION PROTEIN YTFB"/>
    <property type="match status" value="1"/>
</dbReference>
<evidence type="ECO:0000256" key="5">
    <source>
        <dbReference type="ARBA" id="ARBA00022833"/>
    </source>
</evidence>
<keyword evidence="2" id="KW-0645">Protease</keyword>
<keyword evidence="5" id="KW-0862">Zinc</keyword>
<evidence type="ECO:0000256" key="8">
    <source>
        <dbReference type="SAM" id="MobiDB-lite"/>
    </source>
</evidence>
<dbReference type="GO" id="GO:0004222">
    <property type="term" value="F:metalloendopeptidase activity"/>
    <property type="evidence" value="ECO:0007669"/>
    <property type="project" value="TreeGrafter"/>
</dbReference>
<dbReference type="InterPro" id="IPR016047">
    <property type="entry name" value="M23ase_b-sheet_dom"/>
</dbReference>
<dbReference type="InterPro" id="IPR011055">
    <property type="entry name" value="Dup_hybrid_motif"/>
</dbReference>
<keyword evidence="6" id="KW-0482">Metalloprotease</keyword>
<evidence type="ECO:0000256" key="3">
    <source>
        <dbReference type="ARBA" id="ARBA00022723"/>
    </source>
</evidence>
<feature type="region of interest" description="Disordered" evidence="8">
    <location>
        <begin position="261"/>
        <end position="288"/>
    </location>
</feature>
<dbReference type="InterPro" id="IPR050570">
    <property type="entry name" value="Cell_wall_metabolism_enzyme"/>
</dbReference>
<accession>A0A255Z8A0</accession>
<dbReference type="Proteomes" id="UP000216998">
    <property type="component" value="Unassembled WGS sequence"/>
</dbReference>
<comment type="caution">
    <text evidence="10">The sequence shown here is derived from an EMBL/GenBank/DDBJ whole genome shotgun (WGS) entry which is preliminary data.</text>
</comment>
<comment type="cofactor">
    <cofactor evidence="1">
        <name>Zn(2+)</name>
        <dbReference type="ChEBI" id="CHEBI:29105"/>
    </cofactor>
</comment>
<organism evidence="10 11">
    <name type="scientific">Niveispirillum lacus</name>
    <dbReference type="NCBI Taxonomy" id="1981099"/>
    <lineage>
        <taxon>Bacteria</taxon>
        <taxon>Pseudomonadati</taxon>
        <taxon>Pseudomonadota</taxon>
        <taxon>Alphaproteobacteria</taxon>
        <taxon>Rhodospirillales</taxon>
        <taxon>Azospirillaceae</taxon>
        <taxon>Niveispirillum</taxon>
    </lineage>
</organism>
<evidence type="ECO:0000256" key="2">
    <source>
        <dbReference type="ARBA" id="ARBA00022670"/>
    </source>
</evidence>
<evidence type="ECO:0000256" key="7">
    <source>
        <dbReference type="SAM" id="Coils"/>
    </source>
</evidence>
<evidence type="ECO:0000313" key="10">
    <source>
        <dbReference type="EMBL" id="OYQ37676.1"/>
    </source>
</evidence>
<evidence type="ECO:0000259" key="9">
    <source>
        <dbReference type="Pfam" id="PF01551"/>
    </source>
</evidence>
<gene>
    <name evidence="10" type="ORF">CHU95_00480</name>
</gene>
<feature type="coiled-coil region" evidence="7">
    <location>
        <begin position="47"/>
        <end position="134"/>
    </location>
</feature>